<evidence type="ECO:0000256" key="2">
    <source>
        <dbReference type="ARBA" id="ARBA00023315"/>
    </source>
</evidence>
<feature type="domain" description="N-acetyltransferase" evidence="4">
    <location>
        <begin position="62"/>
        <end position="203"/>
    </location>
</feature>
<evidence type="ECO:0000256" key="1">
    <source>
        <dbReference type="ARBA" id="ARBA00022679"/>
    </source>
</evidence>
<keyword evidence="6" id="KW-1185">Reference proteome</keyword>
<dbReference type="InterPro" id="IPR050832">
    <property type="entry name" value="Bact_Acetyltransf"/>
</dbReference>
<dbReference type="SUPFAM" id="SSF55729">
    <property type="entry name" value="Acyl-CoA N-acyltransferases (Nat)"/>
    <property type="match status" value="1"/>
</dbReference>
<reference evidence="5 6" key="1">
    <citation type="submission" date="2024-10" db="EMBL/GenBank/DDBJ databases">
        <title>The Natural Products Discovery Center: Release of the First 8490 Sequenced Strains for Exploring Actinobacteria Biosynthetic Diversity.</title>
        <authorList>
            <person name="Kalkreuter E."/>
            <person name="Kautsar S.A."/>
            <person name="Yang D."/>
            <person name="Bader C.D."/>
            <person name="Teijaro C.N."/>
            <person name="Fluegel L."/>
            <person name="Davis C.M."/>
            <person name="Simpson J.R."/>
            <person name="Lauterbach L."/>
            <person name="Steele A.D."/>
            <person name="Gui C."/>
            <person name="Meng S."/>
            <person name="Li G."/>
            <person name="Viehrig K."/>
            <person name="Ye F."/>
            <person name="Su P."/>
            <person name="Kiefer A.F."/>
            <person name="Nichols A."/>
            <person name="Cepeda A.J."/>
            <person name="Yan W."/>
            <person name="Fan B."/>
            <person name="Jiang Y."/>
            <person name="Adhikari A."/>
            <person name="Zheng C.-J."/>
            <person name="Schuster L."/>
            <person name="Cowan T.M."/>
            <person name="Smanski M.J."/>
            <person name="Chevrette M.G."/>
            <person name="De Carvalho L.P.S."/>
            <person name="Shen B."/>
        </authorList>
    </citation>
    <scope>NUCLEOTIDE SEQUENCE [LARGE SCALE GENOMIC DNA]</scope>
    <source>
        <strain evidence="5 6">NPDC019377</strain>
    </source>
</reference>
<gene>
    <name evidence="5" type="ORF">ACH49Z_15630</name>
</gene>
<evidence type="ECO:0000313" key="6">
    <source>
        <dbReference type="Proteomes" id="UP001611494"/>
    </source>
</evidence>
<dbReference type="Gene3D" id="3.40.630.30">
    <property type="match status" value="1"/>
</dbReference>
<feature type="region of interest" description="Disordered" evidence="3">
    <location>
        <begin position="1"/>
        <end position="45"/>
    </location>
</feature>
<sequence length="203" mass="22710">MRRAHSSSIRPRPGSAQEPGRGRIAFRKEPRTSSDTGDPHGTAAPWTLTALRPDHARALAACHIACWREAYRGLVPDHVLAAFDLDRRAAIWERIAGDHTGRIVVAESGDAIAGFTHYGPPRDEPPVAERELQAMYVRAEWYGSGLARALLDAVLEPERSCSLWVFRDNSRARAFYTKYDFVPDGTARAERFATATEIRMVRR</sequence>
<proteinExistence type="predicted"/>
<dbReference type="Pfam" id="PF00583">
    <property type="entry name" value="Acetyltransf_1"/>
    <property type="match status" value="1"/>
</dbReference>
<dbReference type="PANTHER" id="PTHR43877">
    <property type="entry name" value="AMINOALKYLPHOSPHONATE N-ACETYLTRANSFERASE-RELATED-RELATED"/>
    <property type="match status" value="1"/>
</dbReference>
<dbReference type="CDD" id="cd04301">
    <property type="entry name" value="NAT_SF"/>
    <property type="match status" value="1"/>
</dbReference>
<evidence type="ECO:0000259" key="4">
    <source>
        <dbReference type="PROSITE" id="PS51186"/>
    </source>
</evidence>
<dbReference type="RefSeq" id="WP_397062584.1">
    <property type="nucleotide sequence ID" value="NZ_JBIRYL010000002.1"/>
</dbReference>
<evidence type="ECO:0000256" key="3">
    <source>
        <dbReference type="SAM" id="MobiDB-lite"/>
    </source>
</evidence>
<keyword evidence="2 5" id="KW-0012">Acyltransferase</keyword>
<dbReference type="EMBL" id="JBIRYL010000002">
    <property type="protein sequence ID" value="MFI2231274.1"/>
    <property type="molecule type" value="Genomic_DNA"/>
</dbReference>
<dbReference type="InterPro" id="IPR016181">
    <property type="entry name" value="Acyl_CoA_acyltransferase"/>
</dbReference>
<name>A0ABW7VYC8_9NOCA</name>
<keyword evidence="1 5" id="KW-0808">Transferase</keyword>
<dbReference type="GO" id="GO:0016746">
    <property type="term" value="F:acyltransferase activity"/>
    <property type="evidence" value="ECO:0007669"/>
    <property type="project" value="UniProtKB-KW"/>
</dbReference>
<accession>A0ABW7VYC8</accession>
<dbReference type="InterPro" id="IPR000182">
    <property type="entry name" value="GNAT_dom"/>
</dbReference>
<dbReference type="PROSITE" id="PS51186">
    <property type="entry name" value="GNAT"/>
    <property type="match status" value="1"/>
</dbReference>
<organism evidence="5 6">
    <name type="scientific">Nocardia testacea</name>
    <dbReference type="NCBI Taxonomy" id="248551"/>
    <lineage>
        <taxon>Bacteria</taxon>
        <taxon>Bacillati</taxon>
        <taxon>Actinomycetota</taxon>
        <taxon>Actinomycetes</taxon>
        <taxon>Mycobacteriales</taxon>
        <taxon>Nocardiaceae</taxon>
        <taxon>Nocardia</taxon>
    </lineage>
</organism>
<dbReference type="EC" id="2.3.-.-" evidence="5"/>
<dbReference type="Proteomes" id="UP001611494">
    <property type="component" value="Unassembled WGS sequence"/>
</dbReference>
<protein>
    <submittedName>
        <fullName evidence="5">GNAT family N-acetyltransferase</fullName>
        <ecNumber evidence="5">2.3.-.-</ecNumber>
    </submittedName>
</protein>
<comment type="caution">
    <text evidence="5">The sequence shown here is derived from an EMBL/GenBank/DDBJ whole genome shotgun (WGS) entry which is preliminary data.</text>
</comment>
<evidence type="ECO:0000313" key="5">
    <source>
        <dbReference type="EMBL" id="MFI2231274.1"/>
    </source>
</evidence>